<gene>
    <name evidence="2" type="ORF">LITE_LOCUS30855</name>
</gene>
<evidence type="ECO:0000313" key="3">
    <source>
        <dbReference type="Proteomes" id="UP001154282"/>
    </source>
</evidence>
<reference evidence="2" key="1">
    <citation type="submission" date="2022-08" db="EMBL/GenBank/DDBJ databases">
        <authorList>
            <person name="Gutierrez-Valencia J."/>
        </authorList>
    </citation>
    <scope>NUCLEOTIDE SEQUENCE</scope>
</reference>
<name>A0AAV0MYS3_9ROSI</name>
<accession>A0AAV0MYS3</accession>
<evidence type="ECO:0000313" key="2">
    <source>
        <dbReference type="EMBL" id="CAI0451408.1"/>
    </source>
</evidence>
<dbReference type="EMBL" id="CAMGYJ010000007">
    <property type="protein sequence ID" value="CAI0451408.1"/>
    <property type="molecule type" value="Genomic_DNA"/>
</dbReference>
<comment type="caution">
    <text evidence="2">The sequence shown here is derived from an EMBL/GenBank/DDBJ whole genome shotgun (WGS) entry which is preliminary data.</text>
</comment>
<organism evidence="2 3">
    <name type="scientific">Linum tenue</name>
    <dbReference type="NCBI Taxonomy" id="586396"/>
    <lineage>
        <taxon>Eukaryota</taxon>
        <taxon>Viridiplantae</taxon>
        <taxon>Streptophyta</taxon>
        <taxon>Embryophyta</taxon>
        <taxon>Tracheophyta</taxon>
        <taxon>Spermatophyta</taxon>
        <taxon>Magnoliopsida</taxon>
        <taxon>eudicotyledons</taxon>
        <taxon>Gunneridae</taxon>
        <taxon>Pentapetalae</taxon>
        <taxon>rosids</taxon>
        <taxon>fabids</taxon>
        <taxon>Malpighiales</taxon>
        <taxon>Linaceae</taxon>
        <taxon>Linum</taxon>
    </lineage>
</organism>
<proteinExistence type="predicted"/>
<keyword evidence="3" id="KW-1185">Reference proteome</keyword>
<dbReference type="AlphaFoldDB" id="A0AAV0MYS3"/>
<evidence type="ECO:0000256" key="1">
    <source>
        <dbReference type="SAM" id="MobiDB-lite"/>
    </source>
</evidence>
<dbReference type="Proteomes" id="UP001154282">
    <property type="component" value="Unassembled WGS sequence"/>
</dbReference>
<protein>
    <submittedName>
        <fullName evidence="2">Uncharacterized protein</fullName>
    </submittedName>
</protein>
<sequence length="26" mass="2849">MEAAGRGLGSFRGKWKRSGRLGTRTL</sequence>
<feature type="region of interest" description="Disordered" evidence="1">
    <location>
        <begin position="1"/>
        <end position="26"/>
    </location>
</feature>
<feature type="compositionally biased region" description="Gly residues" evidence="1">
    <location>
        <begin position="1"/>
        <end position="10"/>
    </location>
</feature>